<keyword evidence="10" id="KW-1185">Reference proteome</keyword>
<dbReference type="Pfam" id="PF00528">
    <property type="entry name" value="BPD_transp_1"/>
    <property type="match status" value="1"/>
</dbReference>
<dbReference type="InterPro" id="IPR035906">
    <property type="entry name" value="MetI-like_sf"/>
</dbReference>
<feature type="transmembrane region" description="Helical" evidence="7">
    <location>
        <begin position="88"/>
        <end position="121"/>
    </location>
</feature>
<dbReference type="Proteomes" id="UP000675284">
    <property type="component" value="Unassembled WGS sequence"/>
</dbReference>
<dbReference type="PANTHER" id="PTHR43163:SF6">
    <property type="entry name" value="DIPEPTIDE TRANSPORT SYSTEM PERMEASE PROTEIN DPPB-RELATED"/>
    <property type="match status" value="1"/>
</dbReference>
<evidence type="ECO:0000313" key="9">
    <source>
        <dbReference type="EMBL" id="MBR7797263.1"/>
    </source>
</evidence>
<feature type="transmembrane region" description="Helical" evidence="7">
    <location>
        <begin position="128"/>
        <end position="150"/>
    </location>
</feature>
<keyword evidence="6 7" id="KW-0472">Membrane</keyword>
<dbReference type="GO" id="GO:0055085">
    <property type="term" value="P:transmembrane transport"/>
    <property type="evidence" value="ECO:0007669"/>
    <property type="project" value="InterPro"/>
</dbReference>
<protein>
    <submittedName>
        <fullName evidence="9">ABC transporter permease</fullName>
    </submittedName>
</protein>
<accession>A0A941DZZ4</accession>
<dbReference type="SUPFAM" id="SSF161098">
    <property type="entry name" value="MetI-like"/>
    <property type="match status" value="1"/>
</dbReference>
<keyword evidence="4 7" id="KW-0812">Transmembrane</keyword>
<sequence>MYIIRRVFTMLLTVWVIATLTFILMKLIPGDPFSTEEGALPEEALENLYAKYGLDDPLPIQYLTYMKNLLTFDLGISMEGSGRSVNDIIASGLGASATLGLLTLLIALVFGVTLGIIAALYHNSIFDYTAMVIATVGISVPNFILAPLLMKFLAVDLQVFPVANWGTWQHAVLPSIALASGPLAIIARFVRSSMLDVINQDYMKTADAKGLPTYRILFLHGIRNAILPVVSFIGPLFVSLITGTLVIERIFSVPGIGRYFVDSIFNRDYTVIMGTTIFYSVILVVVLFLIDVSYRFIDPRITLTSKGGS</sequence>
<keyword evidence="3" id="KW-1003">Cell membrane</keyword>
<name>A0A941DZZ4_9BACI</name>
<dbReference type="AlphaFoldDB" id="A0A941DZZ4"/>
<dbReference type="EMBL" id="JAGSOT010000048">
    <property type="protein sequence ID" value="MBR7797263.1"/>
    <property type="molecule type" value="Genomic_DNA"/>
</dbReference>
<proteinExistence type="inferred from homology"/>
<dbReference type="InterPro" id="IPR045621">
    <property type="entry name" value="BPD_transp_1_N"/>
</dbReference>
<evidence type="ECO:0000256" key="1">
    <source>
        <dbReference type="ARBA" id="ARBA00004651"/>
    </source>
</evidence>
<comment type="caution">
    <text evidence="9">The sequence shown here is derived from an EMBL/GenBank/DDBJ whole genome shotgun (WGS) entry which is preliminary data.</text>
</comment>
<evidence type="ECO:0000256" key="4">
    <source>
        <dbReference type="ARBA" id="ARBA00022692"/>
    </source>
</evidence>
<dbReference type="PANTHER" id="PTHR43163">
    <property type="entry name" value="DIPEPTIDE TRANSPORT SYSTEM PERMEASE PROTEIN DPPB-RELATED"/>
    <property type="match status" value="1"/>
</dbReference>
<evidence type="ECO:0000256" key="5">
    <source>
        <dbReference type="ARBA" id="ARBA00022989"/>
    </source>
</evidence>
<feature type="transmembrane region" description="Helical" evidence="7">
    <location>
        <begin position="271"/>
        <end position="290"/>
    </location>
</feature>
<feature type="transmembrane region" description="Helical" evidence="7">
    <location>
        <begin position="170"/>
        <end position="190"/>
    </location>
</feature>
<evidence type="ECO:0000256" key="3">
    <source>
        <dbReference type="ARBA" id="ARBA00022475"/>
    </source>
</evidence>
<dbReference type="Pfam" id="PF19300">
    <property type="entry name" value="BPD_transp_1_N"/>
    <property type="match status" value="1"/>
</dbReference>
<keyword evidence="5 7" id="KW-1133">Transmembrane helix</keyword>
<evidence type="ECO:0000256" key="7">
    <source>
        <dbReference type="RuleBase" id="RU363032"/>
    </source>
</evidence>
<comment type="subcellular location">
    <subcellularLocation>
        <location evidence="1 7">Cell membrane</location>
        <topology evidence="1 7">Multi-pass membrane protein</topology>
    </subcellularLocation>
</comment>
<dbReference type="Gene3D" id="1.10.3720.10">
    <property type="entry name" value="MetI-like"/>
    <property type="match status" value="1"/>
</dbReference>
<evidence type="ECO:0000259" key="8">
    <source>
        <dbReference type="PROSITE" id="PS50928"/>
    </source>
</evidence>
<dbReference type="PROSITE" id="PS50928">
    <property type="entry name" value="ABC_TM1"/>
    <property type="match status" value="1"/>
</dbReference>
<feature type="transmembrane region" description="Helical" evidence="7">
    <location>
        <begin position="225"/>
        <end position="251"/>
    </location>
</feature>
<keyword evidence="2 7" id="KW-0813">Transport</keyword>
<feature type="transmembrane region" description="Helical" evidence="7">
    <location>
        <begin position="7"/>
        <end position="28"/>
    </location>
</feature>
<comment type="similarity">
    <text evidence="7">Belongs to the binding-protein-dependent transport system permease family.</text>
</comment>
<gene>
    <name evidence="9" type="ORF">KCX74_14600</name>
</gene>
<reference evidence="9" key="1">
    <citation type="submission" date="2021-04" db="EMBL/GenBank/DDBJ databases">
        <title>Isolation and polyphasic classification of algal microorganism.</title>
        <authorList>
            <person name="Wang S."/>
        </authorList>
    </citation>
    <scope>NUCLEOTIDE SEQUENCE</scope>
    <source>
        <strain evidence="9">720a</strain>
    </source>
</reference>
<dbReference type="CDD" id="cd06261">
    <property type="entry name" value="TM_PBP2"/>
    <property type="match status" value="1"/>
</dbReference>
<dbReference type="GO" id="GO:0005886">
    <property type="term" value="C:plasma membrane"/>
    <property type="evidence" value="ECO:0007669"/>
    <property type="project" value="UniProtKB-SubCell"/>
</dbReference>
<evidence type="ECO:0000256" key="6">
    <source>
        <dbReference type="ARBA" id="ARBA00023136"/>
    </source>
</evidence>
<dbReference type="RefSeq" id="WP_166530669.1">
    <property type="nucleotide sequence ID" value="NZ_JAGSOT010000048.1"/>
</dbReference>
<evidence type="ECO:0000313" key="10">
    <source>
        <dbReference type="Proteomes" id="UP000675284"/>
    </source>
</evidence>
<dbReference type="InterPro" id="IPR000515">
    <property type="entry name" value="MetI-like"/>
</dbReference>
<evidence type="ECO:0000256" key="2">
    <source>
        <dbReference type="ARBA" id="ARBA00022448"/>
    </source>
</evidence>
<feature type="domain" description="ABC transmembrane type-1" evidence="8">
    <location>
        <begin position="93"/>
        <end position="294"/>
    </location>
</feature>
<organism evidence="9 10">
    <name type="scientific">Virgibacillus salarius</name>
    <dbReference type="NCBI Taxonomy" id="447199"/>
    <lineage>
        <taxon>Bacteria</taxon>
        <taxon>Bacillati</taxon>
        <taxon>Bacillota</taxon>
        <taxon>Bacilli</taxon>
        <taxon>Bacillales</taxon>
        <taxon>Bacillaceae</taxon>
        <taxon>Virgibacillus</taxon>
    </lineage>
</organism>